<sequence>MATMFDETTSTETVTTVEGVLAEYDNPHALMAAAEKVRDAGFKKWDAHTPFPLHGLDKAMGVRTSILPFLVLGGGFVGVVAALGLQYFTNAYDYRFMISGKPYFSLPASIPVTFELMILFSAFAAFFGMFALNQLPKFANALFHNERFLRVTSDRFFIVIEAADPSYNAADVNSLLQSTGAINVETYYSDTTETRFPKQIKSALITVALLAMFVPGLIIVKRNTTSINPRFHIVPDMDWQPYFKPQNTNPYFADDRAMRPQIEGTIARGNLEDDSRFYRGIEPGGEAELANFLNASFQEEPADGEEPPAADAVPVVDNTPWVSELPIEVNEVNMERGRQRYRIYCSTCHGLGGEGDGLITLRAQQIGSSTWVTPVQLSSESVVNQPVGKIFNTISHGIRKMPGYGSQIPVEDRWAIALYVRALQKSRTATEDQIPADVLNSFDKSTASTDSSNDGVGIVGPNDDINTNTTPTQTPDSQ</sequence>
<protein>
    <recommendedName>
        <fullName evidence="7">Cytochrome c domain-containing protein</fullName>
    </recommendedName>
</protein>
<organism evidence="8 9">
    <name type="scientific">Polystyrenella longa</name>
    <dbReference type="NCBI Taxonomy" id="2528007"/>
    <lineage>
        <taxon>Bacteria</taxon>
        <taxon>Pseudomonadati</taxon>
        <taxon>Planctomycetota</taxon>
        <taxon>Planctomycetia</taxon>
        <taxon>Planctomycetales</taxon>
        <taxon>Planctomycetaceae</taxon>
        <taxon>Polystyrenella</taxon>
    </lineage>
</organism>
<feature type="domain" description="Cytochrome c" evidence="7">
    <location>
        <begin position="332"/>
        <end position="424"/>
    </location>
</feature>
<dbReference type="Gene3D" id="1.10.760.10">
    <property type="entry name" value="Cytochrome c-like domain"/>
    <property type="match status" value="1"/>
</dbReference>
<keyword evidence="6" id="KW-0812">Transmembrane</keyword>
<reference evidence="8 9" key="1">
    <citation type="submission" date="2019-02" db="EMBL/GenBank/DDBJ databases">
        <title>Deep-cultivation of Planctomycetes and their phenomic and genomic characterization uncovers novel biology.</title>
        <authorList>
            <person name="Wiegand S."/>
            <person name="Jogler M."/>
            <person name="Boedeker C."/>
            <person name="Pinto D."/>
            <person name="Vollmers J."/>
            <person name="Rivas-Marin E."/>
            <person name="Kohn T."/>
            <person name="Peeters S.H."/>
            <person name="Heuer A."/>
            <person name="Rast P."/>
            <person name="Oberbeckmann S."/>
            <person name="Bunk B."/>
            <person name="Jeske O."/>
            <person name="Meyerdierks A."/>
            <person name="Storesund J.E."/>
            <person name="Kallscheuer N."/>
            <person name="Luecker S."/>
            <person name="Lage O.M."/>
            <person name="Pohl T."/>
            <person name="Merkel B.J."/>
            <person name="Hornburger P."/>
            <person name="Mueller R.-W."/>
            <person name="Bruemmer F."/>
            <person name="Labrenz M."/>
            <person name="Spormann A.M."/>
            <person name="Op den Camp H."/>
            <person name="Overmann J."/>
            <person name="Amann R."/>
            <person name="Jetten M.S.M."/>
            <person name="Mascher T."/>
            <person name="Medema M.H."/>
            <person name="Devos D.P."/>
            <person name="Kaster A.-K."/>
            <person name="Ovreas L."/>
            <person name="Rohde M."/>
            <person name="Galperin M.Y."/>
            <person name="Jogler C."/>
        </authorList>
    </citation>
    <scope>NUCLEOTIDE SEQUENCE [LARGE SCALE GENOMIC DNA]</scope>
    <source>
        <strain evidence="8 9">Pla110</strain>
    </source>
</reference>
<evidence type="ECO:0000259" key="7">
    <source>
        <dbReference type="PROSITE" id="PS51007"/>
    </source>
</evidence>
<dbReference type="InterPro" id="IPR021776">
    <property type="entry name" value="ActD"/>
</dbReference>
<dbReference type="AlphaFoldDB" id="A0A518CNK7"/>
<dbReference type="Pfam" id="PF11821">
    <property type="entry name" value="ActD"/>
    <property type="match status" value="1"/>
</dbReference>
<proteinExistence type="predicted"/>
<feature type="compositionally biased region" description="Polar residues" evidence="5">
    <location>
        <begin position="443"/>
        <end position="454"/>
    </location>
</feature>
<dbReference type="InterPro" id="IPR036909">
    <property type="entry name" value="Cyt_c-like_dom_sf"/>
</dbReference>
<feature type="transmembrane region" description="Helical" evidence="6">
    <location>
        <begin position="108"/>
        <end position="132"/>
    </location>
</feature>
<evidence type="ECO:0000313" key="9">
    <source>
        <dbReference type="Proteomes" id="UP000317178"/>
    </source>
</evidence>
<dbReference type="PANTHER" id="PTHR40394">
    <property type="entry name" value="LIPOPROTEIN-RELATED"/>
    <property type="match status" value="1"/>
</dbReference>
<gene>
    <name evidence="8" type="ORF">Pla110_25380</name>
</gene>
<dbReference type="OrthoDB" id="9773456at2"/>
<evidence type="ECO:0000256" key="5">
    <source>
        <dbReference type="SAM" id="MobiDB-lite"/>
    </source>
</evidence>
<evidence type="ECO:0000256" key="2">
    <source>
        <dbReference type="ARBA" id="ARBA00022723"/>
    </source>
</evidence>
<feature type="transmembrane region" description="Helical" evidence="6">
    <location>
        <begin position="203"/>
        <end position="220"/>
    </location>
</feature>
<keyword evidence="9" id="KW-1185">Reference proteome</keyword>
<feature type="region of interest" description="Disordered" evidence="5">
    <location>
        <begin position="443"/>
        <end position="478"/>
    </location>
</feature>
<dbReference type="GO" id="GO:0046872">
    <property type="term" value="F:metal ion binding"/>
    <property type="evidence" value="ECO:0007669"/>
    <property type="project" value="UniProtKB-KW"/>
</dbReference>
<keyword evidence="1 4" id="KW-0349">Heme</keyword>
<accession>A0A518CNK7</accession>
<dbReference type="SUPFAM" id="SSF46626">
    <property type="entry name" value="Cytochrome c"/>
    <property type="match status" value="1"/>
</dbReference>
<keyword evidence="3 4" id="KW-0408">Iron</keyword>
<evidence type="ECO:0000256" key="6">
    <source>
        <dbReference type="SAM" id="Phobius"/>
    </source>
</evidence>
<dbReference type="InterPro" id="IPR009056">
    <property type="entry name" value="Cyt_c-like_dom"/>
</dbReference>
<dbReference type="GO" id="GO:0020037">
    <property type="term" value="F:heme binding"/>
    <property type="evidence" value="ECO:0007669"/>
    <property type="project" value="InterPro"/>
</dbReference>
<dbReference type="PANTHER" id="PTHR40394:SF2">
    <property type="entry name" value="QUINOL:CYTOCHROME C OXIDOREDUCTASE MEMBRANE PROTEIN"/>
    <property type="match status" value="1"/>
</dbReference>
<dbReference type="RefSeq" id="WP_144996041.1">
    <property type="nucleotide sequence ID" value="NZ_CP036281.1"/>
</dbReference>
<evidence type="ECO:0000256" key="4">
    <source>
        <dbReference type="PROSITE-ProRule" id="PRU00433"/>
    </source>
</evidence>
<dbReference type="GO" id="GO:0009055">
    <property type="term" value="F:electron transfer activity"/>
    <property type="evidence" value="ECO:0007669"/>
    <property type="project" value="InterPro"/>
</dbReference>
<evidence type="ECO:0000256" key="1">
    <source>
        <dbReference type="ARBA" id="ARBA00022617"/>
    </source>
</evidence>
<dbReference type="Proteomes" id="UP000317178">
    <property type="component" value="Chromosome"/>
</dbReference>
<keyword evidence="6" id="KW-1133">Transmembrane helix</keyword>
<keyword evidence="2 4" id="KW-0479">Metal-binding</keyword>
<feature type="transmembrane region" description="Helical" evidence="6">
    <location>
        <begin position="66"/>
        <end position="88"/>
    </location>
</feature>
<keyword evidence="6" id="KW-0472">Membrane</keyword>
<name>A0A518CNK7_9PLAN</name>
<feature type="compositionally biased region" description="Low complexity" evidence="5">
    <location>
        <begin position="461"/>
        <end position="478"/>
    </location>
</feature>
<evidence type="ECO:0000256" key="3">
    <source>
        <dbReference type="ARBA" id="ARBA00023004"/>
    </source>
</evidence>
<dbReference type="Pfam" id="PF13442">
    <property type="entry name" value="Cytochrome_CBB3"/>
    <property type="match status" value="1"/>
</dbReference>
<dbReference type="PROSITE" id="PS51007">
    <property type="entry name" value="CYTC"/>
    <property type="match status" value="1"/>
</dbReference>
<evidence type="ECO:0000313" key="8">
    <source>
        <dbReference type="EMBL" id="QDU80803.1"/>
    </source>
</evidence>
<dbReference type="KEGG" id="plon:Pla110_25380"/>
<dbReference type="EMBL" id="CP036281">
    <property type="protein sequence ID" value="QDU80803.1"/>
    <property type="molecule type" value="Genomic_DNA"/>
</dbReference>